<evidence type="ECO:0000256" key="2">
    <source>
        <dbReference type="ARBA" id="ARBA00004286"/>
    </source>
</evidence>
<keyword evidence="7 13" id="KW-0863">Zinc-finger</keyword>
<evidence type="ECO:0000256" key="7">
    <source>
        <dbReference type="ARBA" id="ARBA00022771"/>
    </source>
</evidence>
<evidence type="ECO:0000256" key="3">
    <source>
        <dbReference type="ARBA" id="ARBA00022454"/>
    </source>
</evidence>
<dbReference type="GO" id="GO:0031436">
    <property type="term" value="C:BRCA1-BARD1 complex"/>
    <property type="evidence" value="ECO:0007669"/>
    <property type="project" value="TreeGrafter"/>
</dbReference>
<dbReference type="SUPFAM" id="SSF52113">
    <property type="entry name" value="BRCT domain"/>
    <property type="match status" value="2"/>
</dbReference>
<dbReference type="Gene3D" id="3.30.40.10">
    <property type="entry name" value="Zinc/RING finger domain, C3HC4 (zinc finger)"/>
    <property type="match status" value="1"/>
</dbReference>
<dbReference type="Gene3D" id="3.40.50.10190">
    <property type="entry name" value="BRCT domain"/>
    <property type="match status" value="2"/>
</dbReference>
<evidence type="ECO:0000256" key="8">
    <source>
        <dbReference type="ARBA" id="ARBA00022833"/>
    </source>
</evidence>
<keyword evidence="10" id="KW-0539">Nucleus</keyword>
<dbReference type="Ensembl" id="ENSSPUT00000006157.1">
    <property type="protein sequence ID" value="ENSSPUP00000005785.1"/>
    <property type="gene ID" value="ENSSPUG00000004452.1"/>
</dbReference>
<dbReference type="GO" id="GO:0070531">
    <property type="term" value="C:BRCA1-A complex"/>
    <property type="evidence" value="ECO:0007669"/>
    <property type="project" value="TreeGrafter"/>
</dbReference>
<evidence type="ECO:0000256" key="15">
    <source>
        <dbReference type="SAM" id="Phobius"/>
    </source>
</evidence>
<evidence type="ECO:0000256" key="13">
    <source>
        <dbReference type="PROSITE-ProRule" id="PRU00175"/>
    </source>
</evidence>
<keyword evidence="15" id="KW-0812">Transmembrane</keyword>
<dbReference type="SUPFAM" id="SSF57850">
    <property type="entry name" value="RING/U-box"/>
    <property type="match status" value="1"/>
</dbReference>
<proteinExistence type="predicted"/>
<evidence type="ECO:0000313" key="19">
    <source>
        <dbReference type="Proteomes" id="UP000694392"/>
    </source>
</evidence>
<dbReference type="SMART" id="SM00292">
    <property type="entry name" value="BRCT"/>
    <property type="match status" value="2"/>
</dbReference>
<dbReference type="PROSITE" id="PS50172">
    <property type="entry name" value="BRCT"/>
    <property type="match status" value="1"/>
</dbReference>
<dbReference type="InterPro" id="IPR001841">
    <property type="entry name" value="Znf_RING"/>
</dbReference>
<dbReference type="InterPro" id="IPR017907">
    <property type="entry name" value="Znf_RING_CS"/>
</dbReference>
<dbReference type="PANTHER" id="PTHR13763">
    <property type="entry name" value="BREAST CANCER TYPE 1 SUSCEPTIBILITY PROTEIN BRCA1"/>
    <property type="match status" value="1"/>
</dbReference>
<dbReference type="PROSITE" id="PS00518">
    <property type="entry name" value="ZF_RING_1"/>
    <property type="match status" value="1"/>
</dbReference>
<evidence type="ECO:0000259" key="17">
    <source>
        <dbReference type="PROSITE" id="PS50172"/>
    </source>
</evidence>
<evidence type="ECO:0000256" key="1">
    <source>
        <dbReference type="ARBA" id="ARBA00004123"/>
    </source>
</evidence>
<dbReference type="GO" id="GO:0000724">
    <property type="term" value="P:double-strand break repair via homologous recombination"/>
    <property type="evidence" value="ECO:0007669"/>
    <property type="project" value="TreeGrafter"/>
</dbReference>
<dbReference type="PROSITE" id="PS50089">
    <property type="entry name" value="ZF_RING_2"/>
    <property type="match status" value="1"/>
</dbReference>
<feature type="domain" description="RING-type" evidence="16">
    <location>
        <begin position="48"/>
        <end position="74"/>
    </location>
</feature>
<feature type="domain" description="BRCT" evidence="17">
    <location>
        <begin position="256"/>
        <end position="327"/>
    </location>
</feature>
<keyword evidence="11" id="KW-0131">Cell cycle</keyword>
<dbReference type="AlphaFoldDB" id="A0A8D0GAK7"/>
<feature type="coiled-coil region" evidence="14">
    <location>
        <begin position="142"/>
        <end position="169"/>
    </location>
</feature>
<keyword evidence="4" id="KW-0479">Metal-binding</keyword>
<dbReference type="InterPro" id="IPR018957">
    <property type="entry name" value="Znf_C3HC4_RING-type"/>
</dbReference>
<keyword evidence="6" id="KW-0227">DNA damage</keyword>
<name>A0A8D0GAK7_SPHPU</name>
<dbReference type="GO" id="GO:0008270">
    <property type="term" value="F:zinc ion binding"/>
    <property type="evidence" value="ECO:0007669"/>
    <property type="project" value="UniProtKB-KW"/>
</dbReference>
<dbReference type="InterPro" id="IPR031099">
    <property type="entry name" value="BRCA1-associated"/>
</dbReference>
<evidence type="ECO:0000256" key="14">
    <source>
        <dbReference type="SAM" id="Coils"/>
    </source>
</evidence>
<keyword evidence="15" id="KW-0472">Membrane</keyword>
<dbReference type="PIRSF" id="PIRSF001734">
    <property type="entry name" value="BRCA1"/>
    <property type="match status" value="1"/>
</dbReference>
<dbReference type="Proteomes" id="UP000694392">
    <property type="component" value="Unplaced"/>
</dbReference>
<keyword evidence="3" id="KW-0158">Chromosome</keyword>
<dbReference type="InterPro" id="IPR036420">
    <property type="entry name" value="BRCT_dom_sf"/>
</dbReference>
<sequence>MNNISSFNKTFTFCLYFCFISLYFKWLTVDASFPSSLEVIKEPVSTKCAHTFCRFCMFKLLSQKKGATQCPLCKTKVFKRSLREDLKFKQVIEGVLETIHAFELDTGLKCTYPVSQCPLACICRVNAGRFTQNHLPNLVVIMDTIQNNLSVLEQEMAVLEAVLEQHGTQNSKLPSTPRKLPHPINLENQKMASSEGLFSDVYQVMLDNHSNRKNKEPEEKGKSCNPKYSCSKPEMPNVPIKSIISNSIFTCFQLLVQKFARKTRSTLSNQITEGTTHVIMKTDMELVCERTLKYFLGIASRKWVVSYNWIVQSFKEGRILNEYDFEVRGDVINGRNHQGPKRARESCTGKVPTCTDHLEWMVELCGAFIIKQPHLFTFETVSIKASHFMSCFAALQQMCSAVVVTREWILDSVACYECQKFDDYIVSQVW</sequence>
<dbReference type="Pfam" id="PF00533">
    <property type="entry name" value="BRCT"/>
    <property type="match status" value="1"/>
</dbReference>
<protein>
    <recommendedName>
        <fullName evidence="12">RING-type E3 ubiquitin transferase BRCA1</fullName>
    </recommendedName>
</protein>
<keyword evidence="15" id="KW-1133">Transmembrane helix</keyword>
<evidence type="ECO:0000256" key="9">
    <source>
        <dbReference type="ARBA" id="ARBA00023204"/>
    </source>
</evidence>
<evidence type="ECO:0000256" key="5">
    <source>
        <dbReference type="ARBA" id="ARBA00022737"/>
    </source>
</evidence>
<dbReference type="InterPro" id="IPR013083">
    <property type="entry name" value="Znf_RING/FYVE/PHD"/>
</dbReference>
<evidence type="ECO:0000256" key="6">
    <source>
        <dbReference type="ARBA" id="ARBA00022763"/>
    </source>
</evidence>
<keyword evidence="9" id="KW-0234">DNA repair</keyword>
<comment type="subcellular location">
    <subcellularLocation>
        <location evidence="2">Chromosome</location>
    </subcellularLocation>
    <subcellularLocation>
        <location evidence="1">Nucleus</location>
    </subcellularLocation>
</comment>
<dbReference type="GO" id="GO:0007095">
    <property type="term" value="P:mitotic G2 DNA damage checkpoint signaling"/>
    <property type="evidence" value="ECO:0007669"/>
    <property type="project" value="TreeGrafter"/>
</dbReference>
<keyword evidence="19" id="KW-1185">Reference proteome</keyword>
<keyword evidence="8" id="KW-0862">Zinc</keyword>
<dbReference type="InterPro" id="IPR001357">
    <property type="entry name" value="BRCT_dom"/>
</dbReference>
<dbReference type="Pfam" id="PF00097">
    <property type="entry name" value="zf-C3HC4"/>
    <property type="match status" value="1"/>
</dbReference>
<keyword evidence="14" id="KW-0175">Coiled coil</keyword>
<evidence type="ECO:0000256" key="11">
    <source>
        <dbReference type="ARBA" id="ARBA00023306"/>
    </source>
</evidence>
<evidence type="ECO:0000256" key="12">
    <source>
        <dbReference type="ARBA" id="ARBA00031556"/>
    </source>
</evidence>
<evidence type="ECO:0000313" key="18">
    <source>
        <dbReference type="Ensembl" id="ENSSPUP00000005785.1"/>
    </source>
</evidence>
<dbReference type="PANTHER" id="PTHR13763:SF0">
    <property type="entry name" value="BREAST CANCER TYPE 1 SUSCEPTIBILITY PROTEIN"/>
    <property type="match status" value="1"/>
</dbReference>
<dbReference type="GO" id="GO:0043009">
    <property type="term" value="P:chordate embryonic development"/>
    <property type="evidence" value="ECO:0007669"/>
    <property type="project" value="TreeGrafter"/>
</dbReference>
<evidence type="ECO:0000259" key="16">
    <source>
        <dbReference type="PROSITE" id="PS50089"/>
    </source>
</evidence>
<dbReference type="GO" id="GO:0045944">
    <property type="term" value="P:positive regulation of transcription by RNA polymerase II"/>
    <property type="evidence" value="ECO:0007669"/>
    <property type="project" value="TreeGrafter"/>
</dbReference>
<dbReference type="FunFam" id="3.40.50.10190:FF:000006">
    <property type="entry name" value="Breast cancer type 1 susceptibility protein homolog"/>
    <property type="match status" value="1"/>
</dbReference>
<dbReference type="SMART" id="SM00184">
    <property type="entry name" value="RING"/>
    <property type="match status" value="1"/>
</dbReference>
<reference evidence="18" key="2">
    <citation type="submission" date="2025-09" db="UniProtKB">
        <authorList>
            <consortium name="Ensembl"/>
        </authorList>
    </citation>
    <scope>IDENTIFICATION</scope>
</reference>
<dbReference type="GO" id="GO:0004842">
    <property type="term" value="F:ubiquitin-protein transferase activity"/>
    <property type="evidence" value="ECO:0007669"/>
    <property type="project" value="TreeGrafter"/>
</dbReference>
<keyword evidence="5" id="KW-0677">Repeat</keyword>
<reference evidence="18" key="1">
    <citation type="submission" date="2025-08" db="UniProtKB">
        <authorList>
            <consortium name="Ensembl"/>
        </authorList>
    </citation>
    <scope>IDENTIFICATION</scope>
</reference>
<evidence type="ECO:0000256" key="10">
    <source>
        <dbReference type="ARBA" id="ARBA00023242"/>
    </source>
</evidence>
<dbReference type="GO" id="GO:0005694">
    <property type="term" value="C:chromosome"/>
    <property type="evidence" value="ECO:0007669"/>
    <property type="project" value="UniProtKB-SubCell"/>
</dbReference>
<feature type="transmembrane region" description="Helical" evidence="15">
    <location>
        <begin position="7"/>
        <end position="26"/>
    </location>
</feature>
<dbReference type="GeneTree" id="ENSGT00440000034289"/>
<accession>A0A8D0GAK7</accession>
<evidence type="ECO:0000256" key="4">
    <source>
        <dbReference type="ARBA" id="ARBA00022723"/>
    </source>
</evidence>
<organism evidence="18 19">
    <name type="scientific">Sphenodon punctatus</name>
    <name type="common">Tuatara</name>
    <name type="synonym">Hatteria punctata</name>
    <dbReference type="NCBI Taxonomy" id="8508"/>
    <lineage>
        <taxon>Eukaryota</taxon>
        <taxon>Metazoa</taxon>
        <taxon>Chordata</taxon>
        <taxon>Craniata</taxon>
        <taxon>Vertebrata</taxon>
        <taxon>Euteleostomi</taxon>
        <taxon>Lepidosauria</taxon>
        <taxon>Sphenodontia</taxon>
        <taxon>Sphenodontidae</taxon>
        <taxon>Sphenodon</taxon>
    </lineage>
</organism>